<sequence length="769" mass="85331">MPSASSSTCQVCQQAQAKYTCPKCRSKTCSLSCDKEHKSDCHGQPSTSSDRSAKDQVQGTSVREDANVVQSYIPMSRYDENHLIKDYVFLNSISRSAQQVGRHIQSLNLLPPPPSSSNPHPSRGSRDPNSNNNGPPSERMTNSQRQREAFRKQIGYRRLGIMLLPDGMVRRKLNASGWNPKEKRMQYTAELVFPCSQEAISVQDEQGSQASVERPPLVQDLTTLSKTDPSKESRSVLIHRQRPDTSIQKLVLDEMERRSFGKKELKLLSDELKRVSVSSSSMKGSDSSITEEEKREEREKEGKGGANDGRRAYLISPEVRQSLGLPCSDSIQKVTAKSNHASEATTRELVAEVHRSLGEGVKVAMPIFEMKLRNESSVKFLDWWNRKAEYERKVSEEEERDRSRMIKASGTNWLTGIEEPPIGPRGGRVDPPSNDETIVRDKGKGPASGWENPGLAPQASNQHQRHHHQQQQQRRRRQQLGQEEGVVHPPKTHGYDQARHFNGRSSSSSGQALGATSAETPQGSKNLKEEQLIPNPPTWYTGKNPLIPAYLLTNLGKTLAKNQPPPPPPPSTQPSNVIESTKSSSSSSKLEEKNQESVRPGLKDFVPDRPPIKVVDAMKDERVQGSKTKSKRGESVENTSKTKSKRNLLILPMEATVEESISPTVLPEGWGVVEYPCFEVWEASALDQANQEGSVRILSLGGGEEEQVSKRKFEEEEEGEAGPDGGKRLRSDPEGEPKEIDGVGREVLGSKPTLTLVSYDSSSDSELDE</sequence>
<dbReference type="Proteomes" id="UP000245626">
    <property type="component" value="Unassembled WGS sequence"/>
</dbReference>
<gene>
    <name evidence="1" type="ORF">IE53DRAFT_390037</name>
</gene>
<proteinExistence type="predicted"/>
<evidence type="ECO:0000313" key="2">
    <source>
        <dbReference type="Proteomes" id="UP000245626"/>
    </source>
</evidence>
<keyword evidence="2" id="KW-1185">Reference proteome</keyword>
<accession>A0ACD0NPS1</accession>
<reference evidence="1 2" key="1">
    <citation type="journal article" date="2018" name="Mol. Biol. Evol.">
        <title>Broad Genomic Sampling Reveals a Smut Pathogenic Ancestry of the Fungal Clade Ustilaginomycotina.</title>
        <authorList>
            <person name="Kijpornyongpan T."/>
            <person name="Mondo S.J."/>
            <person name="Barry K."/>
            <person name="Sandor L."/>
            <person name="Lee J."/>
            <person name="Lipzen A."/>
            <person name="Pangilinan J."/>
            <person name="LaButti K."/>
            <person name="Hainaut M."/>
            <person name="Henrissat B."/>
            <person name="Grigoriev I.V."/>
            <person name="Spatafora J.W."/>
            <person name="Aime M.C."/>
        </authorList>
    </citation>
    <scope>NUCLEOTIDE SEQUENCE [LARGE SCALE GENOMIC DNA]</scope>
    <source>
        <strain evidence="1 2">SA 807</strain>
    </source>
</reference>
<name>A0ACD0NPS1_9BASI</name>
<protein>
    <submittedName>
        <fullName evidence="1">Uncharacterized protein</fullName>
    </submittedName>
</protein>
<dbReference type="EMBL" id="KZ820332">
    <property type="protein sequence ID" value="PWN47815.1"/>
    <property type="molecule type" value="Genomic_DNA"/>
</dbReference>
<evidence type="ECO:0000313" key="1">
    <source>
        <dbReference type="EMBL" id="PWN47815.1"/>
    </source>
</evidence>
<organism evidence="1 2">
    <name type="scientific">Violaceomyces palustris</name>
    <dbReference type="NCBI Taxonomy" id="1673888"/>
    <lineage>
        <taxon>Eukaryota</taxon>
        <taxon>Fungi</taxon>
        <taxon>Dikarya</taxon>
        <taxon>Basidiomycota</taxon>
        <taxon>Ustilaginomycotina</taxon>
        <taxon>Ustilaginomycetes</taxon>
        <taxon>Violaceomycetales</taxon>
        <taxon>Violaceomycetaceae</taxon>
        <taxon>Violaceomyces</taxon>
    </lineage>
</organism>